<dbReference type="RefSeq" id="WP_379978052.1">
    <property type="nucleotide sequence ID" value="NZ_JBHSFV010000003.1"/>
</dbReference>
<dbReference type="EMBL" id="JBHSFV010000003">
    <property type="protein sequence ID" value="MFC4633827.1"/>
    <property type="molecule type" value="Genomic_DNA"/>
</dbReference>
<proteinExistence type="predicted"/>
<name>A0ABV9HUI6_9FLAO</name>
<evidence type="ECO:0000313" key="1">
    <source>
        <dbReference type="EMBL" id="MFC4633827.1"/>
    </source>
</evidence>
<evidence type="ECO:0000313" key="2">
    <source>
        <dbReference type="Proteomes" id="UP001596043"/>
    </source>
</evidence>
<accession>A0ABV9HUI6</accession>
<comment type="caution">
    <text evidence="1">The sequence shown here is derived from an EMBL/GenBank/DDBJ whole genome shotgun (WGS) entry which is preliminary data.</text>
</comment>
<gene>
    <name evidence="1" type="ORF">ACFO3O_07905</name>
</gene>
<protein>
    <recommendedName>
        <fullName evidence="3">DUF4476 domain-containing protein</fullName>
    </recommendedName>
</protein>
<dbReference type="Proteomes" id="UP001596043">
    <property type="component" value="Unassembled WGS sequence"/>
</dbReference>
<keyword evidence="2" id="KW-1185">Reference proteome</keyword>
<reference evidence="2" key="1">
    <citation type="journal article" date="2019" name="Int. J. Syst. Evol. Microbiol.">
        <title>The Global Catalogue of Microorganisms (GCM) 10K type strain sequencing project: providing services to taxonomists for standard genome sequencing and annotation.</title>
        <authorList>
            <consortium name="The Broad Institute Genomics Platform"/>
            <consortium name="The Broad Institute Genome Sequencing Center for Infectious Disease"/>
            <person name="Wu L."/>
            <person name="Ma J."/>
        </authorList>
    </citation>
    <scope>NUCLEOTIDE SEQUENCE [LARGE SCALE GENOMIC DNA]</scope>
    <source>
        <strain evidence="2">YJ-61-S</strain>
    </source>
</reference>
<organism evidence="1 2">
    <name type="scientific">Dokdonia ponticola</name>
    <dbReference type="NCBI Taxonomy" id="2041041"/>
    <lineage>
        <taxon>Bacteria</taxon>
        <taxon>Pseudomonadati</taxon>
        <taxon>Bacteroidota</taxon>
        <taxon>Flavobacteriia</taxon>
        <taxon>Flavobacteriales</taxon>
        <taxon>Flavobacteriaceae</taxon>
        <taxon>Dokdonia</taxon>
    </lineage>
</organism>
<sequence>MKKSIKAELISLAHKILQGKDDTSYAQMTAQSRALYEKLTVLSYAEKLEKSGQPTIGLSQLEEIIEEVSTTETLISDPKEIATPPVVEVEEKTQIPETPTPKTPAQIVAENEARFAEARANDRHRPDGTVFNEDDPVHEPVIEKIKDMVAEMPPEASAIDAIVESIEPQDRYQKNDMFDIGGEFAQTPIFDPVTVAEEEVTPKNLNDKLKNGLKIGLNDKLAFIKHLFNGSDTDYNRVLSQLSTFGSLEEAKQFIHQMVKPDYDSWEGKEEYEERFMQIIENKFN</sequence>
<evidence type="ECO:0008006" key="3">
    <source>
        <dbReference type="Google" id="ProtNLM"/>
    </source>
</evidence>